<proteinExistence type="predicted"/>
<feature type="compositionally biased region" description="Basic and acidic residues" evidence="1">
    <location>
        <begin position="138"/>
        <end position="150"/>
    </location>
</feature>
<evidence type="ECO:0000313" key="2">
    <source>
        <dbReference type="EMBL" id="KAF7280860.1"/>
    </source>
</evidence>
<reference evidence="2" key="1">
    <citation type="submission" date="2020-08" db="EMBL/GenBank/DDBJ databases">
        <title>Genome sequencing and assembly of the red palm weevil Rhynchophorus ferrugineus.</title>
        <authorList>
            <person name="Dias G.B."/>
            <person name="Bergman C.M."/>
            <person name="Manee M."/>
        </authorList>
    </citation>
    <scope>NUCLEOTIDE SEQUENCE</scope>
    <source>
        <strain evidence="2">AA-2017</strain>
        <tissue evidence="2">Whole larva</tissue>
    </source>
</reference>
<feature type="region of interest" description="Disordered" evidence="1">
    <location>
        <begin position="107"/>
        <end position="150"/>
    </location>
</feature>
<protein>
    <submittedName>
        <fullName evidence="2">Uncharacterized protein</fullName>
    </submittedName>
</protein>
<accession>A0A834MHZ8</accession>
<name>A0A834MHZ8_RHYFE</name>
<evidence type="ECO:0000256" key="1">
    <source>
        <dbReference type="SAM" id="MobiDB-lite"/>
    </source>
</evidence>
<keyword evidence="3" id="KW-1185">Reference proteome</keyword>
<gene>
    <name evidence="2" type="ORF">GWI33_005460</name>
</gene>
<feature type="region of interest" description="Disordered" evidence="1">
    <location>
        <begin position="166"/>
        <end position="190"/>
    </location>
</feature>
<dbReference type="Proteomes" id="UP000625711">
    <property type="component" value="Unassembled WGS sequence"/>
</dbReference>
<comment type="caution">
    <text evidence="2">The sequence shown here is derived from an EMBL/GenBank/DDBJ whole genome shotgun (WGS) entry which is preliminary data.</text>
</comment>
<dbReference type="AlphaFoldDB" id="A0A834MHZ8"/>
<dbReference type="EMBL" id="JAACXV010000272">
    <property type="protein sequence ID" value="KAF7280860.1"/>
    <property type="molecule type" value="Genomic_DNA"/>
</dbReference>
<sequence length="190" mass="21511">MRLSADESDERLVQVPSKKTPEDKRARFFPAEFLTLSVHHTLFDRGFQWCWCRLLIVSECVDDVTGSGLRRSQERTFAKMWSFGMIMLVVFPLASPTYSGIPSLEEGGVQSNELDRPSFSTEQSRIDSRDLSRRKHDGKIMRNKYDGDRNGQRGILALLARGPMLPDARGRSNEDGDGDFDESAPVLLKV</sequence>
<evidence type="ECO:0000313" key="3">
    <source>
        <dbReference type="Proteomes" id="UP000625711"/>
    </source>
</evidence>
<organism evidence="2 3">
    <name type="scientific">Rhynchophorus ferrugineus</name>
    <name type="common">Red palm weevil</name>
    <name type="synonym">Curculio ferrugineus</name>
    <dbReference type="NCBI Taxonomy" id="354439"/>
    <lineage>
        <taxon>Eukaryota</taxon>
        <taxon>Metazoa</taxon>
        <taxon>Ecdysozoa</taxon>
        <taxon>Arthropoda</taxon>
        <taxon>Hexapoda</taxon>
        <taxon>Insecta</taxon>
        <taxon>Pterygota</taxon>
        <taxon>Neoptera</taxon>
        <taxon>Endopterygota</taxon>
        <taxon>Coleoptera</taxon>
        <taxon>Polyphaga</taxon>
        <taxon>Cucujiformia</taxon>
        <taxon>Curculionidae</taxon>
        <taxon>Dryophthorinae</taxon>
        <taxon>Rhynchophorus</taxon>
    </lineage>
</organism>